<keyword evidence="3" id="KW-1185">Reference proteome</keyword>
<proteinExistence type="predicted"/>
<sequence>MSSNGRRPLGRPSSSSSSMDFFRQTPSPVTISAPARWLSTCDAIGLAVNL</sequence>
<feature type="compositionally biased region" description="Low complexity" evidence="1">
    <location>
        <begin position="1"/>
        <end position="18"/>
    </location>
</feature>
<dbReference type="Gramene" id="OB07G11100.1">
    <property type="protein sequence ID" value="OB07G11100.1"/>
    <property type="gene ID" value="OB07G11100"/>
</dbReference>
<reference evidence="2" key="1">
    <citation type="journal article" date="2013" name="Nat. Commun.">
        <title>Whole-genome sequencing of Oryza brachyantha reveals mechanisms underlying Oryza genome evolution.</title>
        <authorList>
            <person name="Chen J."/>
            <person name="Huang Q."/>
            <person name="Gao D."/>
            <person name="Wang J."/>
            <person name="Lang Y."/>
            <person name="Liu T."/>
            <person name="Li B."/>
            <person name="Bai Z."/>
            <person name="Luis Goicoechea J."/>
            <person name="Liang C."/>
            <person name="Chen C."/>
            <person name="Zhang W."/>
            <person name="Sun S."/>
            <person name="Liao Y."/>
            <person name="Zhang X."/>
            <person name="Yang L."/>
            <person name="Song C."/>
            <person name="Wang M."/>
            <person name="Shi J."/>
            <person name="Liu G."/>
            <person name="Liu J."/>
            <person name="Zhou H."/>
            <person name="Zhou W."/>
            <person name="Yu Q."/>
            <person name="An N."/>
            <person name="Chen Y."/>
            <person name="Cai Q."/>
            <person name="Wang B."/>
            <person name="Liu B."/>
            <person name="Min J."/>
            <person name="Huang Y."/>
            <person name="Wu H."/>
            <person name="Li Z."/>
            <person name="Zhang Y."/>
            <person name="Yin Y."/>
            <person name="Song W."/>
            <person name="Jiang J."/>
            <person name="Jackson S.A."/>
            <person name="Wing R.A."/>
            <person name="Wang J."/>
            <person name="Chen M."/>
        </authorList>
    </citation>
    <scope>NUCLEOTIDE SEQUENCE [LARGE SCALE GENOMIC DNA]</scope>
    <source>
        <strain evidence="2">cv. IRGC 101232</strain>
    </source>
</reference>
<evidence type="ECO:0000313" key="3">
    <source>
        <dbReference type="Proteomes" id="UP000006038"/>
    </source>
</evidence>
<dbReference type="Proteomes" id="UP000006038">
    <property type="component" value="Chromosome 7"/>
</dbReference>
<dbReference type="HOGENOM" id="CLU_3127536_0_0_1"/>
<evidence type="ECO:0000256" key="1">
    <source>
        <dbReference type="SAM" id="MobiDB-lite"/>
    </source>
</evidence>
<organism evidence="2">
    <name type="scientific">Oryza brachyantha</name>
    <name type="common">malo sina</name>
    <dbReference type="NCBI Taxonomy" id="4533"/>
    <lineage>
        <taxon>Eukaryota</taxon>
        <taxon>Viridiplantae</taxon>
        <taxon>Streptophyta</taxon>
        <taxon>Embryophyta</taxon>
        <taxon>Tracheophyta</taxon>
        <taxon>Spermatophyta</taxon>
        <taxon>Magnoliopsida</taxon>
        <taxon>Liliopsida</taxon>
        <taxon>Poales</taxon>
        <taxon>Poaceae</taxon>
        <taxon>BOP clade</taxon>
        <taxon>Oryzoideae</taxon>
        <taxon>Oryzeae</taxon>
        <taxon>Oryzinae</taxon>
        <taxon>Oryza</taxon>
    </lineage>
</organism>
<feature type="region of interest" description="Disordered" evidence="1">
    <location>
        <begin position="1"/>
        <end position="25"/>
    </location>
</feature>
<protein>
    <submittedName>
        <fullName evidence="2">Uncharacterized protein</fullName>
    </submittedName>
</protein>
<accession>J3MI78</accession>
<reference evidence="2" key="2">
    <citation type="submission" date="2013-04" db="UniProtKB">
        <authorList>
            <consortium name="EnsemblPlants"/>
        </authorList>
    </citation>
    <scope>IDENTIFICATION</scope>
</reference>
<name>J3MI78_ORYBR</name>
<dbReference type="EnsemblPlants" id="OB07G11100.1">
    <property type="protein sequence ID" value="OB07G11100.1"/>
    <property type="gene ID" value="OB07G11100"/>
</dbReference>
<dbReference type="AlphaFoldDB" id="J3MI78"/>
<evidence type="ECO:0000313" key="2">
    <source>
        <dbReference type="EnsemblPlants" id="OB07G11100.1"/>
    </source>
</evidence>